<evidence type="ECO:0000256" key="3">
    <source>
        <dbReference type="ARBA" id="ARBA00022989"/>
    </source>
</evidence>
<keyword evidence="4 6" id="KW-0472">Membrane</keyword>
<feature type="transmembrane region" description="Helical" evidence="6">
    <location>
        <begin position="112"/>
        <end position="131"/>
    </location>
</feature>
<dbReference type="AlphaFoldDB" id="A0A8T9CHV1"/>
<evidence type="ECO:0000256" key="6">
    <source>
        <dbReference type="SAM" id="Phobius"/>
    </source>
</evidence>
<dbReference type="InterPro" id="IPR005829">
    <property type="entry name" value="Sugar_transporter_CS"/>
</dbReference>
<sequence length="512" mass="56855">MAVAHEDPESGLPNDNSKLTPDTPITFVEKESKAANIKSESSSPPHSLQNAKPIALDWDGPDDLDNPHHWPIWKKVFHAAIPAIYTFALTTGISTFVAAVPLIMVQFHVTRIVALLPITLYTVGFIIGPLISSPFSELYGRRMIYWTNIPMLVIFDCIAAASDNFAVLVIFRFLAGAGGSGVLAVAAGTITDLWEPKYAGRVGLSYIIAPFLGPSLGPLIGAYVIGEYHNNWKYAVWVIMMIIAPVGVAVIFMKETSKKHILYLRAKKRGTDLAVESRSAVVRRIGNAMLKPLHMTIVEPLSFFMGIYTAFSFAMNFSFFGSYNYVYSTVYGFNQKQIGLCYIPVVVGFLFAMVTFGYFDATKYRKEIIRTNHKVAPEHRLYSALLGCWLIPIGLFWYAWTPRPSVHWIVPVLAGLPFGWGTFASFLSCMTYLMDTYMVANSASAVAANGGLRFALGAVFPLFITQAYENVGIHWAGSIFAFASVAMIPVPWVFFWKGKELRAKSHYETCKY</sequence>
<dbReference type="PROSITE" id="PS50850">
    <property type="entry name" value="MFS"/>
    <property type="match status" value="1"/>
</dbReference>
<evidence type="ECO:0000256" key="5">
    <source>
        <dbReference type="SAM" id="MobiDB-lite"/>
    </source>
</evidence>
<dbReference type="GO" id="GO:0042908">
    <property type="term" value="P:xenobiotic transport"/>
    <property type="evidence" value="ECO:0007669"/>
    <property type="project" value="UniProtKB-ARBA"/>
</dbReference>
<dbReference type="Gene3D" id="1.20.1250.20">
    <property type="entry name" value="MFS general substrate transporter like domains"/>
    <property type="match status" value="1"/>
</dbReference>
<keyword evidence="3 6" id="KW-1133">Transmembrane helix</keyword>
<name>A0A8T9CHV1_9HELO</name>
<evidence type="ECO:0000313" key="9">
    <source>
        <dbReference type="Proteomes" id="UP000469558"/>
    </source>
</evidence>
<feature type="transmembrane region" description="Helical" evidence="6">
    <location>
        <begin position="202"/>
        <end position="226"/>
    </location>
</feature>
<dbReference type="Pfam" id="PF07690">
    <property type="entry name" value="MFS_1"/>
    <property type="match status" value="1"/>
</dbReference>
<comment type="caution">
    <text evidence="8">The sequence shown here is derived from an EMBL/GenBank/DDBJ whole genome shotgun (WGS) entry which is preliminary data.</text>
</comment>
<feature type="domain" description="Major facilitator superfamily (MFS) profile" evidence="7">
    <location>
        <begin position="76"/>
        <end position="501"/>
    </location>
</feature>
<feature type="transmembrane region" description="Helical" evidence="6">
    <location>
        <begin position="406"/>
        <end position="433"/>
    </location>
</feature>
<feature type="transmembrane region" description="Helical" evidence="6">
    <location>
        <begin position="380"/>
        <end position="400"/>
    </location>
</feature>
<dbReference type="PANTHER" id="PTHR23502:SF182">
    <property type="entry name" value="POLYAMINE TRANSPORTER, PUTATIVE-RELATED"/>
    <property type="match status" value="1"/>
</dbReference>
<dbReference type="InterPro" id="IPR011701">
    <property type="entry name" value="MFS"/>
</dbReference>
<dbReference type="PANTHER" id="PTHR23502">
    <property type="entry name" value="MAJOR FACILITATOR SUPERFAMILY"/>
    <property type="match status" value="1"/>
</dbReference>
<dbReference type="PROSITE" id="PS00216">
    <property type="entry name" value="SUGAR_TRANSPORT_1"/>
    <property type="match status" value="1"/>
</dbReference>
<feature type="transmembrane region" description="Helical" evidence="6">
    <location>
        <begin position="167"/>
        <end position="190"/>
    </location>
</feature>
<dbReference type="GO" id="GO:0005886">
    <property type="term" value="C:plasma membrane"/>
    <property type="evidence" value="ECO:0007669"/>
    <property type="project" value="TreeGrafter"/>
</dbReference>
<evidence type="ECO:0000313" key="8">
    <source>
        <dbReference type="EMBL" id="TVY84097.1"/>
    </source>
</evidence>
<proteinExistence type="predicted"/>
<keyword evidence="2 6" id="KW-0812">Transmembrane</keyword>
<dbReference type="OrthoDB" id="3936150at2759"/>
<dbReference type="CDD" id="cd17323">
    <property type="entry name" value="MFS_Tpo1_MDR_like"/>
    <property type="match status" value="1"/>
</dbReference>
<organism evidence="8 9">
    <name type="scientific">Lachnellula suecica</name>
    <dbReference type="NCBI Taxonomy" id="602035"/>
    <lineage>
        <taxon>Eukaryota</taxon>
        <taxon>Fungi</taxon>
        <taxon>Dikarya</taxon>
        <taxon>Ascomycota</taxon>
        <taxon>Pezizomycotina</taxon>
        <taxon>Leotiomycetes</taxon>
        <taxon>Helotiales</taxon>
        <taxon>Lachnaceae</taxon>
        <taxon>Lachnellula</taxon>
    </lineage>
</organism>
<comment type="subcellular location">
    <subcellularLocation>
        <location evidence="1">Membrane</location>
        <topology evidence="1">Multi-pass membrane protein</topology>
    </subcellularLocation>
</comment>
<dbReference type="GO" id="GO:0140115">
    <property type="term" value="P:export across plasma membrane"/>
    <property type="evidence" value="ECO:0007669"/>
    <property type="project" value="UniProtKB-ARBA"/>
</dbReference>
<reference evidence="8 9" key="1">
    <citation type="submission" date="2018-05" db="EMBL/GenBank/DDBJ databases">
        <title>Genome sequencing and assembly of the regulated plant pathogen Lachnellula willkommii and related sister species for the development of diagnostic species identification markers.</title>
        <authorList>
            <person name="Giroux E."/>
            <person name="Bilodeau G."/>
        </authorList>
    </citation>
    <scope>NUCLEOTIDE SEQUENCE [LARGE SCALE GENOMIC DNA]</scope>
    <source>
        <strain evidence="8 9">CBS 268.59</strain>
    </source>
</reference>
<protein>
    <submittedName>
        <fullName evidence="8">Polyamine transporter</fullName>
    </submittedName>
</protein>
<feature type="transmembrane region" description="Helical" evidence="6">
    <location>
        <begin position="232"/>
        <end position="253"/>
    </location>
</feature>
<dbReference type="Proteomes" id="UP000469558">
    <property type="component" value="Unassembled WGS sequence"/>
</dbReference>
<dbReference type="GO" id="GO:0015606">
    <property type="term" value="F:spermidine transmembrane transporter activity"/>
    <property type="evidence" value="ECO:0007669"/>
    <property type="project" value="TreeGrafter"/>
</dbReference>
<dbReference type="SUPFAM" id="SSF103473">
    <property type="entry name" value="MFS general substrate transporter"/>
    <property type="match status" value="1"/>
</dbReference>
<evidence type="ECO:0000256" key="4">
    <source>
        <dbReference type="ARBA" id="ARBA00023136"/>
    </source>
</evidence>
<dbReference type="EMBL" id="QGMK01000118">
    <property type="protein sequence ID" value="TVY84097.1"/>
    <property type="molecule type" value="Genomic_DNA"/>
</dbReference>
<gene>
    <name evidence="8" type="primary">TPO4_3</name>
    <name evidence="8" type="ORF">LSUE1_G001429</name>
</gene>
<feature type="transmembrane region" description="Helical" evidence="6">
    <location>
        <begin position="83"/>
        <end position="106"/>
    </location>
</feature>
<accession>A0A8T9CHV1</accession>
<dbReference type="GO" id="GO:0000297">
    <property type="term" value="F:spermine transmembrane transporter activity"/>
    <property type="evidence" value="ECO:0007669"/>
    <property type="project" value="TreeGrafter"/>
</dbReference>
<feature type="transmembrane region" description="Helical" evidence="6">
    <location>
        <begin position="337"/>
        <end position="359"/>
    </location>
</feature>
<evidence type="ECO:0000259" key="7">
    <source>
        <dbReference type="PROSITE" id="PS50850"/>
    </source>
</evidence>
<feature type="region of interest" description="Disordered" evidence="5">
    <location>
        <begin position="1"/>
        <end position="24"/>
    </location>
</feature>
<feature type="transmembrane region" description="Helical" evidence="6">
    <location>
        <begin position="473"/>
        <end position="495"/>
    </location>
</feature>
<keyword evidence="9" id="KW-1185">Reference proteome</keyword>
<dbReference type="InterPro" id="IPR020846">
    <property type="entry name" value="MFS_dom"/>
</dbReference>
<dbReference type="InterPro" id="IPR036259">
    <property type="entry name" value="MFS_trans_sf"/>
</dbReference>
<evidence type="ECO:0000256" key="1">
    <source>
        <dbReference type="ARBA" id="ARBA00004141"/>
    </source>
</evidence>
<feature type="transmembrane region" description="Helical" evidence="6">
    <location>
        <begin position="445"/>
        <end position="467"/>
    </location>
</feature>
<evidence type="ECO:0000256" key="2">
    <source>
        <dbReference type="ARBA" id="ARBA00022692"/>
    </source>
</evidence>
<feature type="transmembrane region" description="Helical" evidence="6">
    <location>
        <begin position="301"/>
        <end position="325"/>
    </location>
</feature>